<dbReference type="AlphaFoldDB" id="A0A9D2NNP9"/>
<evidence type="ECO:0000313" key="16">
    <source>
        <dbReference type="EMBL" id="HJC35781.1"/>
    </source>
</evidence>
<dbReference type="HAMAP" id="MF_00244">
    <property type="entry name" value="NaMN_adenylyltr"/>
    <property type="match status" value="1"/>
</dbReference>
<evidence type="ECO:0000256" key="8">
    <source>
        <dbReference type="ARBA" id="ARBA00022801"/>
    </source>
</evidence>
<evidence type="ECO:0000313" key="17">
    <source>
        <dbReference type="Proteomes" id="UP000823896"/>
    </source>
</evidence>
<keyword evidence="6" id="KW-0479">Metal-binding</keyword>
<evidence type="ECO:0000256" key="2">
    <source>
        <dbReference type="ARBA" id="ARBA00005019"/>
    </source>
</evidence>
<dbReference type="CDD" id="cd00077">
    <property type="entry name" value="HDc"/>
    <property type="match status" value="1"/>
</dbReference>
<evidence type="ECO:0000256" key="9">
    <source>
        <dbReference type="ARBA" id="ARBA00022840"/>
    </source>
</evidence>
<dbReference type="InterPro" id="IPR004821">
    <property type="entry name" value="Cyt_trans-like"/>
</dbReference>
<evidence type="ECO:0000256" key="7">
    <source>
        <dbReference type="ARBA" id="ARBA00022741"/>
    </source>
</evidence>
<protein>
    <recommendedName>
        <fullName evidence="14">Probable nicotinate-nucleotide adenylyltransferase</fullName>
        <ecNumber evidence="14">2.7.7.18</ecNumber>
    </recommendedName>
    <alternativeName>
        <fullName evidence="14">Deamido-NAD(+) diphosphorylase</fullName>
    </alternativeName>
    <alternativeName>
        <fullName evidence="14">Deamido-NAD(+) pyrophosphorylase</fullName>
    </alternativeName>
    <alternativeName>
        <fullName evidence="14">Nicotinate mononucleotide adenylyltransferase</fullName>
        <shortName evidence="14">NaMN adenylyltransferase</shortName>
    </alternativeName>
</protein>
<dbReference type="Pfam" id="PF01467">
    <property type="entry name" value="CTP_transf_like"/>
    <property type="match status" value="1"/>
</dbReference>
<comment type="similarity">
    <text evidence="14">Belongs to the NadD family.</text>
</comment>
<accession>A0A9D2NNP9</accession>
<organism evidence="16 17">
    <name type="scientific">Candidatus Merdibacter merdavium</name>
    <dbReference type="NCBI Taxonomy" id="2838692"/>
    <lineage>
        <taxon>Bacteria</taxon>
        <taxon>Bacillati</taxon>
        <taxon>Bacillota</taxon>
        <taxon>Erysipelotrichia</taxon>
        <taxon>Erysipelotrichales</taxon>
        <taxon>Erysipelotrichaceae</taxon>
        <taxon>Merdibacter</taxon>
    </lineage>
</organism>
<sequence length="342" mass="39678">MKIAVLGGSFDPVHAGHMQIAKEALKMGMDEVWLMPTHDTPLKSRSLSDEHHRLAMLKRASAPYRHIRVCTMELERQGISYTVDTARMLKAHYPNDQFFWLIGSDQALQLSRWKEIDALLQLVRIVVFSRQDVRMPKTPYPLLFQPMRLVAVSSTQIREGRGWHYVPEAVKTYISANRLYLESFVKGHMSEKRYAHSVRVAQLSVQLARAHQLDEGIAYEAGMLHDLCKEMPKAEMRIWMRQLFPQYLHEAPAIWHGYLGSVFAHRAYGCRSRQVRCAIYHHVKGDSTQPYAMITYCADKLEWGRGYDSSEQIALCMRNLHQGFLRVKEEQSEYLKKEKDGQ</sequence>
<proteinExistence type="inferred from homology"/>
<dbReference type="Gene3D" id="3.40.50.620">
    <property type="entry name" value="HUPs"/>
    <property type="match status" value="1"/>
</dbReference>
<keyword evidence="9 14" id="KW-0067">ATP-binding</keyword>
<comment type="catalytic activity">
    <reaction evidence="13">
        <text>P(1),P(4)-bis(5'-adenosyl) tetraphosphate + H2O = 2 ADP + 2 H(+)</text>
        <dbReference type="Rhea" id="RHEA:24252"/>
        <dbReference type="ChEBI" id="CHEBI:15377"/>
        <dbReference type="ChEBI" id="CHEBI:15378"/>
        <dbReference type="ChEBI" id="CHEBI:58141"/>
        <dbReference type="ChEBI" id="CHEBI:456216"/>
        <dbReference type="EC" id="3.6.1.41"/>
    </reaction>
</comment>
<evidence type="ECO:0000259" key="15">
    <source>
        <dbReference type="PROSITE" id="PS51831"/>
    </source>
</evidence>
<feature type="domain" description="HD" evidence="15">
    <location>
        <begin position="193"/>
        <end position="304"/>
    </location>
</feature>
<dbReference type="SMART" id="SM00471">
    <property type="entry name" value="HDc"/>
    <property type="match status" value="1"/>
</dbReference>
<comment type="catalytic activity">
    <reaction evidence="12 14">
        <text>nicotinate beta-D-ribonucleotide + ATP + H(+) = deamido-NAD(+) + diphosphate</text>
        <dbReference type="Rhea" id="RHEA:22860"/>
        <dbReference type="ChEBI" id="CHEBI:15378"/>
        <dbReference type="ChEBI" id="CHEBI:30616"/>
        <dbReference type="ChEBI" id="CHEBI:33019"/>
        <dbReference type="ChEBI" id="CHEBI:57502"/>
        <dbReference type="ChEBI" id="CHEBI:58437"/>
        <dbReference type="EC" id="2.7.7.18"/>
    </reaction>
</comment>
<reference evidence="16" key="1">
    <citation type="journal article" date="2021" name="PeerJ">
        <title>Extensive microbial diversity within the chicken gut microbiome revealed by metagenomics and culture.</title>
        <authorList>
            <person name="Gilroy R."/>
            <person name="Ravi A."/>
            <person name="Getino M."/>
            <person name="Pursley I."/>
            <person name="Horton D.L."/>
            <person name="Alikhan N.F."/>
            <person name="Baker D."/>
            <person name="Gharbi K."/>
            <person name="Hall N."/>
            <person name="Watson M."/>
            <person name="Adriaenssens E.M."/>
            <person name="Foster-Nyarko E."/>
            <person name="Jarju S."/>
            <person name="Secka A."/>
            <person name="Antonio M."/>
            <person name="Oren A."/>
            <person name="Chaudhuri R.R."/>
            <person name="La Ragione R."/>
            <person name="Hildebrand F."/>
            <person name="Pallen M.J."/>
        </authorList>
    </citation>
    <scope>NUCLEOTIDE SEQUENCE</scope>
    <source>
        <strain evidence="16">CHK187-11901</strain>
    </source>
</reference>
<reference evidence="16" key="2">
    <citation type="submission" date="2021-04" db="EMBL/GenBank/DDBJ databases">
        <authorList>
            <person name="Gilroy R."/>
        </authorList>
    </citation>
    <scope>NUCLEOTIDE SEQUENCE</scope>
    <source>
        <strain evidence="16">CHK187-11901</strain>
    </source>
</reference>
<keyword evidence="4 14" id="KW-0808">Transferase</keyword>
<keyword evidence="7 14" id="KW-0547">Nucleotide-binding</keyword>
<dbReference type="PROSITE" id="PS51831">
    <property type="entry name" value="HD"/>
    <property type="match status" value="1"/>
</dbReference>
<evidence type="ECO:0000256" key="11">
    <source>
        <dbReference type="ARBA" id="ARBA00023027"/>
    </source>
</evidence>
<keyword evidence="11 14" id="KW-0520">NAD</keyword>
<dbReference type="NCBIfam" id="TIGR00125">
    <property type="entry name" value="cyt_tran_rel"/>
    <property type="match status" value="1"/>
</dbReference>
<dbReference type="GO" id="GO:0009435">
    <property type="term" value="P:NAD+ biosynthetic process"/>
    <property type="evidence" value="ECO:0007669"/>
    <property type="project" value="UniProtKB-UniRule"/>
</dbReference>
<gene>
    <name evidence="14 16" type="primary">nadD</name>
    <name evidence="16" type="ORF">H9702_01455</name>
</gene>
<evidence type="ECO:0000256" key="5">
    <source>
        <dbReference type="ARBA" id="ARBA00022695"/>
    </source>
</evidence>
<evidence type="ECO:0000256" key="10">
    <source>
        <dbReference type="ARBA" id="ARBA00023004"/>
    </source>
</evidence>
<keyword evidence="5 14" id="KW-0548">Nucleotidyltransferase</keyword>
<comment type="pathway">
    <text evidence="2 14">Cofactor biosynthesis; NAD(+) biosynthesis; deamido-NAD(+) from nicotinate D-ribonucleotide: step 1/1.</text>
</comment>
<evidence type="ECO:0000256" key="4">
    <source>
        <dbReference type="ARBA" id="ARBA00022679"/>
    </source>
</evidence>
<dbReference type="PANTHER" id="PTHR39321:SF3">
    <property type="entry name" value="PHOSPHOPANTETHEINE ADENYLYLTRANSFERASE"/>
    <property type="match status" value="1"/>
</dbReference>
<dbReference type="InterPro" id="IPR014729">
    <property type="entry name" value="Rossmann-like_a/b/a_fold"/>
</dbReference>
<comment type="function">
    <text evidence="1 14">Catalyzes the reversible adenylation of nicotinate mononucleotide (NaMN) to nicotinic acid adenine dinucleotide (NaAD).</text>
</comment>
<dbReference type="GO" id="GO:0046872">
    <property type="term" value="F:metal ion binding"/>
    <property type="evidence" value="ECO:0007669"/>
    <property type="project" value="UniProtKB-KW"/>
</dbReference>
<evidence type="ECO:0000256" key="3">
    <source>
        <dbReference type="ARBA" id="ARBA00022642"/>
    </source>
</evidence>
<dbReference type="InterPro" id="IPR005248">
    <property type="entry name" value="NadD/NMNAT"/>
</dbReference>
<dbReference type="PANTHER" id="PTHR39321">
    <property type="entry name" value="NICOTINATE-NUCLEOTIDE ADENYLYLTRANSFERASE-RELATED"/>
    <property type="match status" value="1"/>
</dbReference>
<comment type="caution">
    <text evidence="16">The sequence shown here is derived from an EMBL/GenBank/DDBJ whole genome shotgun (WGS) entry which is preliminary data.</text>
</comment>
<evidence type="ECO:0000256" key="13">
    <source>
        <dbReference type="ARBA" id="ARBA00049417"/>
    </source>
</evidence>
<keyword evidence="8" id="KW-0378">Hydrolase</keyword>
<dbReference type="NCBIfam" id="TIGR00488">
    <property type="entry name" value="bis(5'-nucleosyl)-tetraphosphatase (symmetrical) YqeK"/>
    <property type="match status" value="1"/>
</dbReference>
<dbReference type="EC" id="2.7.7.18" evidence="14"/>
<dbReference type="GO" id="GO:0008803">
    <property type="term" value="F:bis(5'-nucleosyl)-tetraphosphatase (symmetrical) activity"/>
    <property type="evidence" value="ECO:0007669"/>
    <property type="project" value="UniProtKB-EC"/>
</dbReference>
<dbReference type="Gene3D" id="1.10.3210.10">
    <property type="entry name" value="Hypothetical protein af1432"/>
    <property type="match status" value="1"/>
</dbReference>
<dbReference type="GO" id="GO:0005524">
    <property type="term" value="F:ATP binding"/>
    <property type="evidence" value="ECO:0007669"/>
    <property type="project" value="UniProtKB-KW"/>
</dbReference>
<keyword evidence="3 14" id="KW-0662">Pyridine nucleotide biosynthesis</keyword>
<evidence type="ECO:0000256" key="12">
    <source>
        <dbReference type="ARBA" id="ARBA00048721"/>
    </source>
</evidence>
<dbReference type="NCBIfam" id="TIGR00482">
    <property type="entry name" value="nicotinate (nicotinamide) nucleotide adenylyltransferase"/>
    <property type="match status" value="1"/>
</dbReference>
<dbReference type="SUPFAM" id="SSF52374">
    <property type="entry name" value="Nucleotidylyl transferase"/>
    <property type="match status" value="1"/>
</dbReference>
<dbReference type="InterPro" id="IPR006674">
    <property type="entry name" value="HD_domain"/>
</dbReference>
<dbReference type="CDD" id="cd02165">
    <property type="entry name" value="NMNAT"/>
    <property type="match status" value="1"/>
</dbReference>
<keyword evidence="10" id="KW-0408">Iron</keyword>
<evidence type="ECO:0000256" key="6">
    <source>
        <dbReference type="ARBA" id="ARBA00022723"/>
    </source>
</evidence>
<evidence type="ECO:0000256" key="1">
    <source>
        <dbReference type="ARBA" id="ARBA00002324"/>
    </source>
</evidence>
<dbReference type="SUPFAM" id="SSF109604">
    <property type="entry name" value="HD-domain/PDEase-like"/>
    <property type="match status" value="1"/>
</dbReference>
<name>A0A9D2NNP9_9FIRM</name>
<dbReference type="InterPro" id="IPR003607">
    <property type="entry name" value="HD/PDEase_dom"/>
</dbReference>
<dbReference type="InterPro" id="IPR005249">
    <property type="entry name" value="YqeK"/>
</dbReference>
<dbReference type="Pfam" id="PF01966">
    <property type="entry name" value="HD"/>
    <property type="match status" value="1"/>
</dbReference>
<evidence type="ECO:0000256" key="14">
    <source>
        <dbReference type="HAMAP-Rule" id="MF_00244"/>
    </source>
</evidence>
<dbReference type="Proteomes" id="UP000823896">
    <property type="component" value="Unassembled WGS sequence"/>
</dbReference>
<dbReference type="EMBL" id="DWWM01000006">
    <property type="protein sequence ID" value="HJC35781.1"/>
    <property type="molecule type" value="Genomic_DNA"/>
</dbReference>
<dbReference type="GO" id="GO:0004515">
    <property type="term" value="F:nicotinate-nucleotide adenylyltransferase activity"/>
    <property type="evidence" value="ECO:0007669"/>
    <property type="project" value="UniProtKB-UniRule"/>
</dbReference>